<sequence>NIEQHTLTSALVQSKQYTFQPQATYKLLF</sequence>
<protein>
    <submittedName>
        <fullName evidence="1">Uncharacterized protein</fullName>
    </submittedName>
</protein>
<evidence type="ECO:0000313" key="1">
    <source>
        <dbReference type="EnsemblMetazoa" id="Aqu2.1.20327_001"/>
    </source>
</evidence>
<dbReference type="InParanoid" id="A0A1X7TYF1"/>
<dbReference type="EnsemblMetazoa" id="Aqu2.1.20327_001">
    <property type="protein sequence ID" value="Aqu2.1.20327_001"/>
    <property type="gene ID" value="Aqu2.1.20327"/>
</dbReference>
<dbReference type="AlphaFoldDB" id="A0A1X7TYF1"/>
<accession>A0A1X7TYF1</accession>
<reference evidence="1" key="1">
    <citation type="submission" date="2017-05" db="UniProtKB">
        <authorList>
            <consortium name="EnsemblMetazoa"/>
        </authorList>
    </citation>
    <scope>IDENTIFICATION</scope>
</reference>
<proteinExistence type="predicted"/>
<name>A0A1X7TYF1_AMPQE</name>
<organism evidence="1">
    <name type="scientific">Amphimedon queenslandica</name>
    <name type="common">Sponge</name>
    <dbReference type="NCBI Taxonomy" id="400682"/>
    <lineage>
        <taxon>Eukaryota</taxon>
        <taxon>Metazoa</taxon>
        <taxon>Porifera</taxon>
        <taxon>Demospongiae</taxon>
        <taxon>Heteroscleromorpha</taxon>
        <taxon>Haplosclerida</taxon>
        <taxon>Niphatidae</taxon>
        <taxon>Amphimedon</taxon>
    </lineage>
</organism>